<keyword evidence="2" id="KW-0004">4Fe-4S</keyword>
<gene>
    <name evidence="9" type="ORF">DRP44_00075</name>
</gene>
<feature type="transmembrane region" description="Helical" evidence="7">
    <location>
        <begin position="142"/>
        <end position="159"/>
    </location>
</feature>
<evidence type="ECO:0000259" key="8">
    <source>
        <dbReference type="PROSITE" id="PS51379"/>
    </source>
</evidence>
<keyword evidence="4" id="KW-0249">Electron transport</keyword>
<keyword evidence="1" id="KW-0813">Transport</keyword>
<dbReference type="InterPro" id="IPR017896">
    <property type="entry name" value="4Fe4S_Fe-S-bd"/>
</dbReference>
<keyword evidence="7" id="KW-0472">Membrane</keyword>
<proteinExistence type="predicted"/>
<dbReference type="GO" id="GO:0051539">
    <property type="term" value="F:4 iron, 4 sulfur cluster binding"/>
    <property type="evidence" value="ECO:0007669"/>
    <property type="project" value="UniProtKB-KW"/>
</dbReference>
<dbReference type="GO" id="GO:0005886">
    <property type="term" value="C:plasma membrane"/>
    <property type="evidence" value="ECO:0007669"/>
    <property type="project" value="TreeGrafter"/>
</dbReference>
<dbReference type="GO" id="GO:0046872">
    <property type="term" value="F:metal ion binding"/>
    <property type="evidence" value="ECO:0007669"/>
    <property type="project" value="UniProtKB-KW"/>
</dbReference>
<name>A0A660SDY2_UNCT6</name>
<dbReference type="EMBL" id="QNBC01000001">
    <property type="protein sequence ID" value="RKX68201.1"/>
    <property type="molecule type" value="Genomic_DNA"/>
</dbReference>
<sequence>MKNRFLVSLLFVLLLAVVVAGSFVSSKLWTPKVKKIEPVKSIVINDSMTIGQIGAVNHLNKKILKSVFGIKDEKGFKEKFVNVGIPKEVAINRIKVKMALMAENKTKNWTKIKIKFILWILVLLTMFFLLRSGRVRRNNRKLIYLGVVILFGVILGSEPGPMGTIKDSIVLFGEYKTLFLPRLISLLIMLLLVVLANKFICSWGCQFGTLQDLIFRLNEDNKGKPVFKRFKVPFAVSNSIRVIFFIIFTVIALNWAFDIISPINPFKIFSPALFGIVGIVFVAFILVLSLFVYRPWCHFFCPFGLIGWLFEKISIFKIKVNYDKCIACGLCEKSCPSNAMKAILRGKKIIPDCFSCGSCIESCPTKAITFSAGIRKSPPKGKFDKLDNR</sequence>
<feature type="domain" description="4Fe-4S ferredoxin-type" evidence="8">
    <location>
        <begin position="316"/>
        <end position="345"/>
    </location>
</feature>
<evidence type="ECO:0000313" key="10">
    <source>
        <dbReference type="Proteomes" id="UP000282321"/>
    </source>
</evidence>
<dbReference type="Gene3D" id="3.30.70.20">
    <property type="match status" value="1"/>
</dbReference>
<evidence type="ECO:0000256" key="6">
    <source>
        <dbReference type="ARBA" id="ARBA00023014"/>
    </source>
</evidence>
<evidence type="ECO:0000256" key="7">
    <source>
        <dbReference type="SAM" id="Phobius"/>
    </source>
</evidence>
<reference evidence="9 10" key="1">
    <citation type="submission" date="2018-06" db="EMBL/GenBank/DDBJ databases">
        <title>Extensive metabolic versatility and redundancy in microbially diverse, dynamic hydrothermal sediments.</title>
        <authorList>
            <person name="Dombrowski N."/>
            <person name="Teske A."/>
            <person name="Baker B.J."/>
        </authorList>
    </citation>
    <scope>NUCLEOTIDE SEQUENCE [LARGE SCALE GENOMIC DNA]</scope>
    <source>
        <strain evidence="9">B35_G9</strain>
    </source>
</reference>
<evidence type="ECO:0000256" key="4">
    <source>
        <dbReference type="ARBA" id="ARBA00022982"/>
    </source>
</evidence>
<keyword evidence="7" id="KW-0812">Transmembrane</keyword>
<keyword evidence="5" id="KW-0408">Iron</keyword>
<dbReference type="SUPFAM" id="SSF54862">
    <property type="entry name" value="4Fe-4S ferredoxins"/>
    <property type="match status" value="1"/>
</dbReference>
<dbReference type="Pfam" id="PF00037">
    <property type="entry name" value="Fer4"/>
    <property type="match status" value="1"/>
</dbReference>
<evidence type="ECO:0000256" key="3">
    <source>
        <dbReference type="ARBA" id="ARBA00022723"/>
    </source>
</evidence>
<dbReference type="PROSITE" id="PS51379">
    <property type="entry name" value="4FE4S_FER_2"/>
    <property type="match status" value="2"/>
</dbReference>
<feature type="transmembrane region" description="Helical" evidence="7">
    <location>
        <begin position="268"/>
        <end position="293"/>
    </location>
</feature>
<keyword evidence="6" id="KW-0411">Iron-sulfur</keyword>
<dbReference type="Pfam" id="PF12801">
    <property type="entry name" value="Fer4_5"/>
    <property type="match status" value="1"/>
</dbReference>
<dbReference type="PROSITE" id="PS00198">
    <property type="entry name" value="4FE4S_FER_1"/>
    <property type="match status" value="2"/>
</dbReference>
<dbReference type="PANTHER" id="PTHR30176:SF3">
    <property type="entry name" value="FERREDOXIN-TYPE PROTEIN NAPH"/>
    <property type="match status" value="1"/>
</dbReference>
<feature type="transmembrane region" description="Helical" evidence="7">
    <location>
        <begin position="112"/>
        <end position="130"/>
    </location>
</feature>
<keyword evidence="3" id="KW-0479">Metal-binding</keyword>
<evidence type="ECO:0000256" key="2">
    <source>
        <dbReference type="ARBA" id="ARBA00022485"/>
    </source>
</evidence>
<keyword evidence="7" id="KW-1133">Transmembrane helix</keyword>
<organism evidence="9 10">
    <name type="scientific">candidate division TA06 bacterium</name>
    <dbReference type="NCBI Taxonomy" id="2250710"/>
    <lineage>
        <taxon>Bacteria</taxon>
        <taxon>Bacteria division TA06</taxon>
    </lineage>
</organism>
<dbReference type="InterPro" id="IPR051684">
    <property type="entry name" value="Electron_Trans/Redox"/>
</dbReference>
<evidence type="ECO:0000256" key="5">
    <source>
        <dbReference type="ARBA" id="ARBA00023004"/>
    </source>
</evidence>
<dbReference type="PANTHER" id="PTHR30176">
    <property type="entry name" value="FERREDOXIN-TYPE PROTEIN NAPH"/>
    <property type="match status" value="1"/>
</dbReference>
<dbReference type="InterPro" id="IPR017900">
    <property type="entry name" value="4Fe4S_Fe_S_CS"/>
</dbReference>
<evidence type="ECO:0000256" key="1">
    <source>
        <dbReference type="ARBA" id="ARBA00022448"/>
    </source>
</evidence>
<protein>
    <submittedName>
        <fullName evidence="9">4Fe-4S ferredoxin</fullName>
    </submittedName>
</protein>
<feature type="transmembrane region" description="Helical" evidence="7">
    <location>
        <begin position="179"/>
        <end position="200"/>
    </location>
</feature>
<evidence type="ECO:0000313" key="9">
    <source>
        <dbReference type="EMBL" id="RKX68201.1"/>
    </source>
</evidence>
<comment type="caution">
    <text evidence="9">The sequence shown here is derived from an EMBL/GenBank/DDBJ whole genome shotgun (WGS) entry which is preliminary data.</text>
</comment>
<feature type="domain" description="4Fe-4S ferredoxin-type" evidence="8">
    <location>
        <begin position="346"/>
        <end position="373"/>
    </location>
</feature>
<dbReference type="Proteomes" id="UP000282321">
    <property type="component" value="Unassembled WGS sequence"/>
</dbReference>
<accession>A0A660SDY2</accession>
<feature type="transmembrane region" description="Helical" evidence="7">
    <location>
        <begin position="232"/>
        <end position="256"/>
    </location>
</feature>
<dbReference type="AlphaFoldDB" id="A0A660SDY2"/>